<keyword evidence="3" id="KW-1185">Reference proteome</keyword>
<dbReference type="InterPro" id="IPR002734">
    <property type="entry name" value="RibDG_C"/>
</dbReference>
<evidence type="ECO:0000313" key="3">
    <source>
        <dbReference type="Proteomes" id="UP000321181"/>
    </source>
</evidence>
<evidence type="ECO:0000259" key="1">
    <source>
        <dbReference type="Pfam" id="PF01872"/>
    </source>
</evidence>
<dbReference type="AlphaFoldDB" id="A0A512DAN9"/>
<feature type="domain" description="Bacterial bifunctional deaminase-reductase C-terminal" evidence="1">
    <location>
        <begin position="3"/>
        <end position="182"/>
    </location>
</feature>
<name>A0A512DAN9_9CELL</name>
<dbReference type="SUPFAM" id="SSF53597">
    <property type="entry name" value="Dihydrofolate reductase-like"/>
    <property type="match status" value="1"/>
</dbReference>
<sequence length="197" mass="21139">MRSLVYFVAVTLDGRIASPSGATDFFAHDDDYGRHMVADWADAVPSHLHGATGARPTRSRWDTVVMGRATYDVALAEGVTSPYAHLRQIVFSRTLDPAAHPDVTVVATDPVPFVRTLKGEPGGDIWLCGGGTLAGVLADEIDRLVLKLNPVTAGAGTAVLDGHFTPRSWALQDVRPFDLGVVLLTYQRIRSGPAPRP</sequence>
<dbReference type="PANTHER" id="PTHR38011:SF11">
    <property type="entry name" value="2,5-DIAMINO-6-RIBOSYLAMINO-4(3H)-PYRIMIDINONE 5'-PHOSPHATE REDUCTASE"/>
    <property type="match status" value="1"/>
</dbReference>
<evidence type="ECO:0000313" key="2">
    <source>
        <dbReference type="EMBL" id="GEO33553.1"/>
    </source>
</evidence>
<dbReference type="InterPro" id="IPR024072">
    <property type="entry name" value="DHFR-like_dom_sf"/>
</dbReference>
<dbReference type="Pfam" id="PF01872">
    <property type="entry name" value="RibD_C"/>
    <property type="match status" value="1"/>
</dbReference>
<dbReference type="InterPro" id="IPR050765">
    <property type="entry name" value="Riboflavin_Biosynth_HTPR"/>
</dbReference>
<dbReference type="GO" id="GO:0009231">
    <property type="term" value="P:riboflavin biosynthetic process"/>
    <property type="evidence" value="ECO:0007669"/>
    <property type="project" value="InterPro"/>
</dbReference>
<reference evidence="2 3" key="1">
    <citation type="submission" date="2019-07" db="EMBL/GenBank/DDBJ databases">
        <title>Whole genome shotgun sequence of Cellulomonas aerilata NBRC 106308.</title>
        <authorList>
            <person name="Hosoyama A."/>
            <person name="Uohara A."/>
            <person name="Ohji S."/>
            <person name="Ichikawa N."/>
        </authorList>
    </citation>
    <scope>NUCLEOTIDE SEQUENCE [LARGE SCALE GENOMIC DNA]</scope>
    <source>
        <strain evidence="2 3">NBRC 106308</strain>
    </source>
</reference>
<dbReference type="GO" id="GO:0008703">
    <property type="term" value="F:5-amino-6-(5-phosphoribosylamino)uracil reductase activity"/>
    <property type="evidence" value="ECO:0007669"/>
    <property type="project" value="InterPro"/>
</dbReference>
<dbReference type="Proteomes" id="UP000321181">
    <property type="component" value="Unassembled WGS sequence"/>
</dbReference>
<comment type="caution">
    <text evidence="2">The sequence shown here is derived from an EMBL/GenBank/DDBJ whole genome shotgun (WGS) entry which is preliminary data.</text>
</comment>
<dbReference type="Gene3D" id="3.40.430.10">
    <property type="entry name" value="Dihydrofolate Reductase, subunit A"/>
    <property type="match status" value="1"/>
</dbReference>
<accession>A0A512DAN9</accession>
<protein>
    <submittedName>
        <fullName evidence="2">Deaminase</fullName>
    </submittedName>
</protein>
<dbReference type="RefSeq" id="WP_146901666.1">
    <property type="nucleotide sequence ID" value="NZ_BAAARM010000002.1"/>
</dbReference>
<dbReference type="EMBL" id="BJYY01000010">
    <property type="protein sequence ID" value="GEO33553.1"/>
    <property type="molecule type" value="Genomic_DNA"/>
</dbReference>
<dbReference type="OrthoDB" id="195113at2"/>
<dbReference type="PANTHER" id="PTHR38011">
    <property type="entry name" value="DIHYDROFOLATE REDUCTASE FAMILY PROTEIN (AFU_ORTHOLOGUE AFUA_8G06820)"/>
    <property type="match status" value="1"/>
</dbReference>
<organism evidence="2 3">
    <name type="scientific">Cellulomonas aerilata</name>
    <dbReference type="NCBI Taxonomy" id="515326"/>
    <lineage>
        <taxon>Bacteria</taxon>
        <taxon>Bacillati</taxon>
        <taxon>Actinomycetota</taxon>
        <taxon>Actinomycetes</taxon>
        <taxon>Micrococcales</taxon>
        <taxon>Cellulomonadaceae</taxon>
        <taxon>Cellulomonas</taxon>
    </lineage>
</organism>
<gene>
    <name evidence="2" type="ORF">CAE01nite_12780</name>
</gene>
<proteinExistence type="predicted"/>